<dbReference type="eggNOG" id="ENOG5033E4P">
    <property type="taxonomic scope" value="Bacteria"/>
</dbReference>
<dbReference type="AlphaFoldDB" id="B0TRQ3"/>
<evidence type="ECO:0000313" key="2">
    <source>
        <dbReference type="Proteomes" id="UP000001317"/>
    </source>
</evidence>
<dbReference type="HOGENOM" id="CLU_1265138_0_0_6"/>
<keyword evidence="2" id="KW-1185">Reference proteome</keyword>
<reference evidence="1" key="1">
    <citation type="submission" date="2008-01" db="EMBL/GenBank/DDBJ databases">
        <title>Complete sequence of Shewanella halifaxensis HAW-EB4.</title>
        <authorList>
            <consortium name="US DOE Joint Genome Institute"/>
            <person name="Copeland A."/>
            <person name="Lucas S."/>
            <person name="Lapidus A."/>
            <person name="Glavina del Rio T."/>
            <person name="Dalin E."/>
            <person name="Tice H."/>
            <person name="Bruce D."/>
            <person name="Goodwin L."/>
            <person name="Pitluck S."/>
            <person name="Sims D."/>
            <person name="Brettin T."/>
            <person name="Detter J.C."/>
            <person name="Han C."/>
            <person name="Kuske C.R."/>
            <person name="Schmutz J."/>
            <person name="Larimer F."/>
            <person name="Land M."/>
            <person name="Hauser L."/>
            <person name="Kyrpides N."/>
            <person name="Kim E."/>
            <person name="Zhao J.-S."/>
            <person name="Richardson P."/>
        </authorList>
    </citation>
    <scope>NUCLEOTIDE SEQUENCE [LARGE SCALE GENOMIC DNA]</scope>
    <source>
        <strain evidence="1">HAW-EB4</strain>
    </source>
</reference>
<organism evidence="1 2">
    <name type="scientific">Shewanella halifaxensis (strain HAW-EB4)</name>
    <dbReference type="NCBI Taxonomy" id="458817"/>
    <lineage>
        <taxon>Bacteria</taxon>
        <taxon>Pseudomonadati</taxon>
        <taxon>Pseudomonadota</taxon>
        <taxon>Gammaproteobacteria</taxon>
        <taxon>Alteromonadales</taxon>
        <taxon>Shewanellaceae</taxon>
        <taxon>Shewanella</taxon>
    </lineage>
</organism>
<protein>
    <recommendedName>
        <fullName evidence="3">RiboL-PSP-HEPN domain-containing protein</fullName>
    </recommendedName>
</protein>
<evidence type="ECO:0008006" key="3">
    <source>
        <dbReference type="Google" id="ProtNLM"/>
    </source>
</evidence>
<dbReference type="KEGG" id="shl:Shal_3268"/>
<dbReference type="OrthoDB" id="7058882at2"/>
<accession>B0TRQ3</accession>
<dbReference type="RefSeq" id="WP_012278337.1">
    <property type="nucleotide sequence ID" value="NC_010334.1"/>
</dbReference>
<sequence>MNDNFSEFRAGITQVNNYIAIAYKTAEDGSEICTPDEKEFIISSAFLKMFIYWEGFIEKAFIIYLTGGSSTTGDMLTKYANPSDEEHAHKMIIGTQKYVDWANHEIVMRLSRLYFENGSPIVSILTSITTELSDLKNIRNASAHISSTTQTKLDAIASRMLGTTVTNTTVDQFIMQPHPEDVSITILQHYQNILDIAAENIASNQQ</sequence>
<dbReference type="EMBL" id="CP000931">
    <property type="protein sequence ID" value="ABZ77815.1"/>
    <property type="molecule type" value="Genomic_DNA"/>
</dbReference>
<proteinExistence type="predicted"/>
<dbReference type="Proteomes" id="UP000001317">
    <property type="component" value="Chromosome"/>
</dbReference>
<evidence type="ECO:0000313" key="1">
    <source>
        <dbReference type="EMBL" id="ABZ77815.1"/>
    </source>
</evidence>
<name>B0TRQ3_SHEHH</name>
<gene>
    <name evidence="1" type="ordered locus">Shal_3268</name>
</gene>